<dbReference type="EMBL" id="KZ825546">
    <property type="protein sequence ID" value="PYI28512.1"/>
    <property type="molecule type" value="Genomic_DNA"/>
</dbReference>
<dbReference type="Proteomes" id="UP000248817">
    <property type="component" value="Unassembled WGS sequence"/>
</dbReference>
<organism evidence="2 3">
    <name type="scientific">Aspergillus indologenus CBS 114.80</name>
    <dbReference type="NCBI Taxonomy" id="1450541"/>
    <lineage>
        <taxon>Eukaryota</taxon>
        <taxon>Fungi</taxon>
        <taxon>Dikarya</taxon>
        <taxon>Ascomycota</taxon>
        <taxon>Pezizomycotina</taxon>
        <taxon>Eurotiomycetes</taxon>
        <taxon>Eurotiomycetidae</taxon>
        <taxon>Eurotiales</taxon>
        <taxon>Aspergillaceae</taxon>
        <taxon>Aspergillus</taxon>
        <taxon>Aspergillus subgen. Circumdati</taxon>
    </lineage>
</organism>
<evidence type="ECO:0000313" key="3">
    <source>
        <dbReference type="Proteomes" id="UP000248817"/>
    </source>
</evidence>
<accession>A0A2V5I0G6</accession>
<reference evidence="2 3" key="1">
    <citation type="submission" date="2018-02" db="EMBL/GenBank/DDBJ databases">
        <title>The genomes of Aspergillus section Nigri reveals drivers in fungal speciation.</title>
        <authorList>
            <consortium name="DOE Joint Genome Institute"/>
            <person name="Vesth T.C."/>
            <person name="Nybo J."/>
            <person name="Theobald S."/>
            <person name="Brandl J."/>
            <person name="Frisvad J.C."/>
            <person name="Nielsen K.F."/>
            <person name="Lyhne E.K."/>
            <person name="Kogle M.E."/>
            <person name="Kuo A."/>
            <person name="Riley R."/>
            <person name="Clum A."/>
            <person name="Nolan M."/>
            <person name="Lipzen A."/>
            <person name="Salamov A."/>
            <person name="Henrissat B."/>
            <person name="Wiebenga A."/>
            <person name="De vries R.P."/>
            <person name="Grigoriev I.V."/>
            <person name="Mortensen U.H."/>
            <person name="Andersen M.R."/>
            <person name="Baker S.E."/>
        </authorList>
    </citation>
    <scope>NUCLEOTIDE SEQUENCE [LARGE SCALE GENOMIC DNA]</scope>
    <source>
        <strain evidence="2 3">CBS 114.80</strain>
    </source>
</reference>
<gene>
    <name evidence="2" type="ORF">BP00DRAFT_497270</name>
</gene>
<keyword evidence="3" id="KW-1185">Reference proteome</keyword>
<evidence type="ECO:0000256" key="1">
    <source>
        <dbReference type="SAM" id="MobiDB-lite"/>
    </source>
</evidence>
<name>A0A2V5I0G6_9EURO</name>
<dbReference type="AlphaFoldDB" id="A0A2V5I0G6"/>
<feature type="region of interest" description="Disordered" evidence="1">
    <location>
        <begin position="1"/>
        <end position="34"/>
    </location>
</feature>
<proteinExistence type="predicted"/>
<sequence length="163" mass="17532">MGADKQAANATDLTDTGKEARSTASAGADRRKYPYSPSCKRGTLTLLIKVKKALVGAGSRYPAIRRWGHFARSLRSREDASVLLSDLEEIINHMKRHHLEGTDLSGLVDRFGEWTTEIYIEITPAGRAAAAADEILPTPANATSLEDILAHCSLTTPAVLSGS</sequence>
<protein>
    <submittedName>
        <fullName evidence="2">Uncharacterized protein</fullName>
    </submittedName>
</protein>
<evidence type="ECO:0000313" key="2">
    <source>
        <dbReference type="EMBL" id="PYI28512.1"/>
    </source>
</evidence>